<evidence type="ECO:0000313" key="2">
    <source>
        <dbReference type="EMBL" id="BAU49788.1"/>
    </source>
</evidence>
<dbReference type="KEGG" id="sva:SVA_3240"/>
<dbReference type="Pfam" id="PF16986">
    <property type="entry name" value="CzcE"/>
    <property type="match status" value="1"/>
</dbReference>
<dbReference type="Gene3D" id="2.60.40.2280">
    <property type="entry name" value="Heavy-metal resistance protein CzcE"/>
    <property type="match status" value="1"/>
</dbReference>
<keyword evidence="3" id="KW-1185">Reference proteome</keyword>
<dbReference type="PROSITE" id="PS51318">
    <property type="entry name" value="TAT"/>
    <property type="match status" value="1"/>
</dbReference>
<gene>
    <name evidence="2" type="ORF">SVA_3240</name>
</gene>
<evidence type="ECO:0000256" key="1">
    <source>
        <dbReference type="SAM" id="SignalP"/>
    </source>
</evidence>
<dbReference type="InterPro" id="IPR038674">
    <property type="entry name" value="CzcE_sf"/>
</dbReference>
<organism evidence="2 3">
    <name type="scientific">Sulfurifustis variabilis</name>
    <dbReference type="NCBI Taxonomy" id="1675686"/>
    <lineage>
        <taxon>Bacteria</taxon>
        <taxon>Pseudomonadati</taxon>
        <taxon>Pseudomonadota</taxon>
        <taxon>Gammaproteobacteria</taxon>
        <taxon>Acidiferrobacterales</taxon>
        <taxon>Acidiferrobacteraceae</taxon>
        <taxon>Sulfurifustis</taxon>
    </lineage>
</organism>
<name>A0A1C7AF02_9GAMM</name>
<feature type="signal peptide" evidence="1">
    <location>
        <begin position="1"/>
        <end position="26"/>
    </location>
</feature>
<keyword evidence="1" id="KW-0732">Signal</keyword>
<reference evidence="2 3" key="1">
    <citation type="submission" date="2015-08" db="EMBL/GenBank/DDBJ databases">
        <title>Complete genome sequence of Sulfurifustis variabilis.</title>
        <authorList>
            <person name="Miura A."/>
            <person name="Kojima H."/>
            <person name="Fukui M."/>
        </authorList>
    </citation>
    <scope>NUCLEOTIDE SEQUENCE [LARGE SCALE GENOMIC DNA]</scope>
    <source>
        <strain evidence="3">skN76</strain>
    </source>
</reference>
<dbReference type="AlphaFoldDB" id="A0A1C7AF02"/>
<dbReference type="RefSeq" id="WP_096462147.1">
    <property type="nucleotide sequence ID" value="NZ_AP014936.1"/>
</dbReference>
<dbReference type="InterPro" id="IPR031560">
    <property type="entry name" value="CzcE"/>
</dbReference>
<dbReference type="Proteomes" id="UP000218899">
    <property type="component" value="Chromosome"/>
</dbReference>
<protein>
    <recommendedName>
        <fullName evidence="4">CzcE family metal-binding protein</fullName>
    </recommendedName>
</protein>
<dbReference type="EMBL" id="AP014936">
    <property type="protein sequence ID" value="BAU49788.1"/>
    <property type="molecule type" value="Genomic_DNA"/>
</dbReference>
<feature type="chain" id="PRO_5008752403" description="CzcE family metal-binding protein" evidence="1">
    <location>
        <begin position="27"/>
        <end position="115"/>
    </location>
</feature>
<dbReference type="InterPro" id="IPR006311">
    <property type="entry name" value="TAT_signal"/>
</dbReference>
<evidence type="ECO:0008006" key="4">
    <source>
        <dbReference type="Google" id="ProtNLM"/>
    </source>
</evidence>
<evidence type="ECO:0000313" key="3">
    <source>
        <dbReference type="Proteomes" id="UP000218899"/>
    </source>
</evidence>
<accession>A0A1C7AF02</accession>
<sequence>MKHATRRSVLSLALVAALGAAGAALANHPPAGPSLGTAIHSAAADRTVVLEPGAKWVNVNRNETVKFVLGDQSFTWRFDTLNQSVIELDKIAPAGLRGTSGIKVYVGPDPMHELG</sequence>
<proteinExistence type="predicted"/>